<dbReference type="RefSeq" id="WP_014261308.1">
    <property type="nucleotide sequence ID" value="NC_016629.1"/>
</dbReference>
<proteinExistence type="predicted"/>
<dbReference type="EMBL" id="CP003221">
    <property type="protein sequence ID" value="EGJ51688.1"/>
    <property type="molecule type" value="Genomic_DNA"/>
</dbReference>
<reference evidence="2 3" key="1">
    <citation type="journal article" date="2011" name="J. Bacteriol.">
        <title>Genome sequence of the mercury-methylating and pleomorphic Desulfovibrio africanus Strain Walvis Bay.</title>
        <authorList>
            <person name="Brown S.D."/>
            <person name="Wall J.D."/>
            <person name="Kucken A.M."/>
            <person name="Gilmour C.C."/>
            <person name="Podar M."/>
            <person name="Brandt C.C."/>
            <person name="Teshima H."/>
            <person name="Detter J.C."/>
            <person name="Han C.S."/>
            <person name="Land M.L."/>
            <person name="Lucas S."/>
            <person name="Han J."/>
            <person name="Pennacchio L."/>
            <person name="Nolan M."/>
            <person name="Pitluck S."/>
            <person name="Woyke T."/>
            <person name="Goodwin L."/>
            <person name="Palumbo A.V."/>
            <person name="Elias D.A."/>
        </authorList>
    </citation>
    <scope>NUCLEOTIDE SEQUENCE [LARGE SCALE GENOMIC DNA]</scope>
    <source>
        <strain evidence="2 3">Walvis Bay</strain>
    </source>
</reference>
<dbReference type="PANTHER" id="PTHR42731">
    <property type="entry name" value="SLL1084 PROTEIN"/>
    <property type="match status" value="1"/>
</dbReference>
<dbReference type="AlphaFoldDB" id="F3YWW4"/>
<feature type="domain" description="Radical SAM core" evidence="1">
    <location>
        <begin position="217"/>
        <end position="449"/>
    </location>
</feature>
<dbReference type="InterPro" id="IPR058240">
    <property type="entry name" value="rSAM_sf"/>
</dbReference>
<dbReference type="PROSITE" id="PS51918">
    <property type="entry name" value="RADICAL_SAM"/>
    <property type="match status" value="1"/>
</dbReference>
<dbReference type="SMART" id="SM00729">
    <property type="entry name" value="Elp3"/>
    <property type="match status" value="1"/>
</dbReference>
<organism evidence="2 3">
    <name type="scientific">Desulfocurvibacter africanus subsp. africanus str. Walvis Bay</name>
    <dbReference type="NCBI Taxonomy" id="690850"/>
    <lineage>
        <taxon>Bacteria</taxon>
        <taxon>Pseudomonadati</taxon>
        <taxon>Thermodesulfobacteriota</taxon>
        <taxon>Desulfovibrionia</taxon>
        <taxon>Desulfovibrionales</taxon>
        <taxon>Desulfovibrionaceae</taxon>
        <taxon>Desulfocurvibacter</taxon>
    </lineage>
</organism>
<dbReference type="InterPro" id="IPR023404">
    <property type="entry name" value="rSAM_horseshoe"/>
</dbReference>
<dbReference type="SFLD" id="SFLDG01082">
    <property type="entry name" value="B12-binding_domain_containing"/>
    <property type="match status" value="1"/>
</dbReference>
<accession>F3YWW4</accession>
<dbReference type="Pfam" id="PF19864">
    <property type="entry name" value="Radical_SAM_N2"/>
    <property type="match status" value="1"/>
</dbReference>
<dbReference type="InterPro" id="IPR007197">
    <property type="entry name" value="rSAM"/>
</dbReference>
<dbReference type="InterPro" id="IPR045784">
    <property type="entry name" value="Radical_SAM_N2"/>
</dbReference>
<gene>
    <name evidence="2" type="ORF">Desaf_3402</name>
</gene>
<evidence type="ECO:0000313" key="3">
    <source>
        <dbReference type="Proteomes" id="UP000007844"/>
    </source>
</evidence>
<keyword evidence="3" id="KW-1185">Reference proteome</keyword>
<dbReference type="KEGG" id="daf:Desaf_3402"/>
<dbReference type="Gene3D" id="3.80.30.20">
    <property type="entry name" value="tm_1862 like domain"/>
    <property type="match status" value="1"/>
</dbReference>
<dbReference type="PANTHER" id="PTHR42731:SF5">
    <property type="entry name" value="RADICAL SAM DOMAIN PROTEIN"/>
    <property type="match status" value="1"/>
</dbReference>
<evidence type="ECO:0000313" key="2">
    <source>
        <dbReference type="EMBL" id="EGJ51688.1"/>
    </source>
</evidence>
<dbReference type="HOGENOM" id="CLU_011543_3_3_7"/>
<dbReference type="InterPro" id="IPR006638">
    <property type="entry name" value="Elp3/MiaA/NifB-like_rSAM"/>
</dbReference>
<dbReference type="SUPFAM" id="SSF102114">
    <property type="entry name" value="Radical SAM enzymes"/>
    <property type="match status" value="1"/>
</dbReference>
<dbReference type="STRING" id="690850.Desaf_3402"/>
<dbReference type="GO" id="GO:0003824">
    <property type="term" value="F:catalytic activity"/>
    <property type="evidence" value="ECO:0007669"/>
    <property type="project" value="InterPro"/>
</dbReference>
<protein>
    <submittedName>
        <fullName evidence="2">Radical SAM domain protein</fullName>
    </submittedName>
</protein>
<dbReference type="SFLD" id="SFLDS00029">
    <property type="entry name" value="Radical_SAM"/>
    <property type="match status" value="1"/>
</dbReference>
<dbReference type="GO" id="GO:0051536">
    <property type="term" value="F:iron-sulfur cluster binding"/>
    <property type="evidence" value="ECO:0007669"/>
    <property type="project" value="InterPro"/>
</dbReference>
<dbReference type="CDD" id="cd01335">
    <property type="entry name" value="Radical_SAM"/>
    <property type="match status" value="1"/>
</dbReference>
<dbReference type="Pfam" id="PF04055">
    <property type="entry name" value="Radical_SAM"/>
    <property type="match status" value="1"/>
</dbReference>
<sequence>MSEQSGSDFFYLGRQQPRVPERGGRLPVALAFPGPERFAMSGLGWQAVYRMLATRPDFAVERFFLEDSHGAGPVSADSDAPLSDFPCIALSLTFEEEFAAVLRALEAAGVPVHSVDRPDWPLVLAGGPLAWLNPTPIAPCVDLFWVGEAEAGLVGIMERMRHAALAGRPKQEFLREVAAEPGVWVPGVSPTPVRRAIAGGGRRLDDPAYSCFISGKAEFADMLLLEVNRGCPYGCRFCAAGFIYRPPRHAELEDLKTIVQAANPPKVGLVGTALTDWPQLMDFLSWLKERGTKFSLSSIRADGVTPDFLKFLRHSGLRTITLALEAPSRRLRKAANKRLREEDFLNAVRLCSEYTVNHLKIYCIVGWPGETDEDYEELGRFLVDIQRAREEGKGKRSKGLELITLSLSQLVPKPWTPFQWAPMATEEQLDAVVARIKVMAKPLRGLKISADSPFGARLQGYLSRSGPEVFDFLLAAARLGGWRKALRETGADFSSVLDHERGEHEAFPWEVVDPGVGREHLWREWQRYKEERNTPPCPPEGCERCKLCGVAENSAGS</sequence>
<dbReference type="Proteomes" id="UP000007844">
    <property type="component" value="Chromosome"/>
</dbReference>
<name>F3YWW4_DESAF</name>
<evidence type="ECO:0000259" key="1">
    <source>
        <dbReference type="PROSITE" id="PS51918"/>
    </source>
</evidence>
<dbReference type="eggNOG" id="COG1032">
    <property type="taxonomic scope" value="Bacteria"/>
</dbReference>